<feature type="compositionally biased region" description="Polar residues" evidence="1">
    <location>
        <begin position="15"/>
        <end position="26"/>
    </location>
</feature>
<name>A0A9J5W916_SOLCO</name>
<evidence type="ECO:0000313" key="3">
    <source>
        <dbReference type="Proteomes" id="UP000824120"/>
    </source>
</evidence>
<feature type="compositionally biased region" description="Polar residues" evidence="1">
    <location>
        <begin position="43"/>
        <end position="68"/>
    </location>
</feature>
<sequence length="68" mass="6761">MVGCSGAITVATPDTDAQPQSTSFRDTTMVGCSGAITVATPDTDAQPQSVTPSTDSLTDGATVIQTSP</sequence>
<evidence type="ECO:0000313" key="2">
    <source>
        <dbReference type="EMBL" id="KAG5571632.1"/>
    </source>
</evidence>
<feature type="region of interest" description="Disordered" evidence="1">
    <location>
        <begin position="38"/>
        <end position="68"/>
    </location>
</feature>
<keyword evidence="3" id="KW-1185">Reference proteome</keyword>
<dbReference type="EMBL" id="JACXVP010000012">
    <property type="protein sequence ID" value="KAG5571632.1"/>
    <property type="molecule type" value="Genomic_DNA"/>
</dbReference>
<evidence type="ECO:0000256" key="1">
    <source>
        <dbReference type="SAM" id="MobiDB-lite"/>
    </source>
</evidence>
<organism evidence="2 3">
    <name type="scientific">Solanum commersonii</name>
    <name type="common">Commerson's wild potato</name>
    <name type="synonym">Commerson's nightshade</name>
    <dbReference type="NCBI Taxonomy" id="4109"/>
    <lineage>
        <taxon>Eukaryota</taxon>
        <taxon>Viridiplantae</taxon>
        <taxon>Streptophyta</taxon>
        <taxon>Embryophyta</taxon>
        <taxon>Tracheophyta</taxon>
        <taxon>Spermatophyta</taxon>
        <taxon>Magnoliopsida</taxon>
        <taxon>eudicotyledons</taxon>
        <taxon>Gunneridae</taxon>
        <taxon>Pentapetalae</taxon>
        <taxon>asterids</taxon>
        <taxon>lamiids</taxon>
        <taxon>Solanales</taxon>
        <taxon>Solanaceae</taxon>
        <taxon>Solanoideae</taxon>
        <taxon>Solaneae</taxon>
        <taxon>Solanum</taxon>
    </lineage>
</organism>
<accession>A0A9J5W916</accession>
<dbReference type="AlphaFoldDB" id="A0A9J5W916"/>
<dbReference type="Proteomes" id="UP000824120">
    <property type="component" value="Chromosome 12"/>
</dbReference>
<feature type="region of interest" description="Disordered" evidence="1">
    <location>
        <begin position="1"/>
        <end position="26"/>
    </location>
</feature>
<reference evidence="2 3" key="1">
    <citation type="submission" date="2020-09" db="EMBL/GenBank/DDBJ databases">
        <title>De no assembly of potato wild relative species, Solanum commersonii.</title>
        <authorList>
            <person name="Cho K."/>
        </authorList>
    </citation>
    <scope>NUCLEOTIDE SEQUENCE [LARGE SCALE GENOMIC DNA]</scope>
    <source>
        <strain evidence="2">LZ3.2</strain>
        <tissue evidence="2">Leaf</tissue>
    </source>
</reference>
<proteinExistence type="predicted"/>
<gene>
    <name evidence="2" type="ORF">H5410_061398</name>
</gene>
<comment type="caution">
    <text evidence="2">The sequence shown here is derived from an EMBL/GenBank/DDBJ whole genome shotgun (WGS) entry which is preliminary data.</text>
</comment>
<protein>
    <submittedName>
        <fullName evidence="2">Uncharacterized protein</fullName>
    </submittedName>
</protein>